<dbReference type="RefSeq" id="XP_007838931.1">
    <property type="nucleotide sequence ID" value="XM_007840740.1"/>
</dbReference>
<evidence type="ECO:0000256" key="1">
    <source>
        <dbReference type="SAM" id="MobiDB-lite"/>
    </source>
</evidence>
<proteinExistence type="predicted"/>
<organism evidence="2 3">
    <name type="scientific">Pestalotiopsis fici (strain W106-1 / CGMCC3.15140)</name>
    <dbReference type="NCBI Taxonomy" id="1229662"/>
    <lineage>
        <taxon>Eukaryota</taxon>
        <taxon>Fungi</taxon>
        <taxon>Dikarya</taxon>
        <taxon>Ascomycota</taxon>
        <taxon>Pezizomycotina</taxon>
        <taxon>Sordariomycetes</taxon>
        <taxon>Xylariomycetidae</taxon>
        <taxon>Amphisphaeriales</taxon>
        <taxon>Sporocadaceae</taxon>
        <taxon>Pestalotiopsis</taxon>
    </lineage>
</organism>
<dbReference type="GeneID" id="19277172"/>
<sequence length="592" mass="64049">MPVKHDAVESSASRRPLAQKLSGLIIRRGGPGKGGPKSPEIIDEKASIFRFKRQKKAPSPEATPEFKPLEVDLNRLSLSEGWLDTHKDEELEQRQDEHKQQQQQEQQNSSDNTDDSTPIANKYSTMLSLGVQDQGKIDWPYLQKQDSNSNKRPYSMVETSSLAYRRPLQSSSAQSVGSVLDRGRPVEPKRYVTDPLWKTNAILPDPPAQSAPVVEKATTSRHVPRKSIQSIHNDTNALSATTKHNIAAAPQAKAPEKLDRVGRHSMYATPNPTAALPALKPVSTPSSRSSSANPLDRIQQWQKSVTSAPSSNPGAPAANPTSAPSSNAPSRKASTTTTRGVGNRLAWIKELEEKKSGSLGQDIGVLKKASGSVSNRLAMFESKQAAAAPPLSNKKPPLTRTNSTTSRLSSVGLDSTFSANGNTTATPRTSGETVRSSHRASSVMSYYDDSFREKMENVAGSYSDAKDKEKEKESKPEKAGLQRVKTSFVSVDPKKKAESATSDSDVNETEAKEETKSAEPVTAIEQPESKTEDEPQASQSISPVVETAKPEEEIKSAEPAVAEVKTSEEPKAEPQPVEAAAVEKAEEKSESS</sequence>
<feature type="compositionally biased region" description="Basic and acidic residues" evidence="1">
    <location>
        <begin position="581"/>
        <end position="592"/>
    </location>
</feature>
<dbReference type="Proteomes" id="UP000030651">
    <property type="component" value="Unassembled WGS sequence"/>
</dbReference>
<dbReference type="AlphaFoldDB" id="W3WUI4"/>
<dbReference type="EMBL" id="KI912117">
    <property type="protein sequence ID" value="ETS76772.1"/>
    <property type="molecule type" value="Genomic_DNA"/>
</dbReference>
<dbReference type="eggNOG" id="ENOG502R69C">
    <property type="taxonomic scope" value="Eukaryota"/>
</dbReference>
<feature type="compositionally biased region" description="Polar residues" evidence="1">
    <location>
        <begin position="108"/>
        <end position="127"/>
    </location>
</feature>
<dbReference type="OrthoDB" id="4848429at2759"/>
<accession>W3WUI4</accession>
<feature type="region of interest" description="Disordered" evidence="1">
    <location>
        <begin position="266"/>
        <end position="341"/>
    </location>
</feature>
<feature type="compositionally biased region" description="Polar residues" evidence="1">
    <location>
        <begin position="412"/>
        <end position="444"/>
    </location>
</feature>
<evidence type="ECO:0000313" key="3">
    <source>
        <dbReference type="Proteomes" id="UP000030651"/>
    </source>
</evidence>
<keyword evidence="3" id="KW-1185">Reference proteome</keyword>
<dbReference type="OMA" id="DKLAMFE"/>
<feature type="compositionally biased region" description="Basic and acidic residues" evidence="1">
    <location>
        <begin position="464"/>
        <end position="480"/>
    </location>
</feature>
<gene>
    <name evidence="2" type="ORF">PFICI_12159</name>
</gene>
<dbReference type="KEGG" id="pfy:PFICI_12159"/>
<dbReference type="InParanoid" id="W3WUI4"/>
<feature type="region of interest" description="Disordered" evidence="1">
    <location>
        <begin position="384"/>
        <end position="592"/>
    </location>
</feature>
<evidence type="ECO:0000313" key="2">
    <source>
        <dbReference type="EMBL" id="ETS76772.1"/>
    </source>
</evidence>
<protein>
    <submittedName>
        <fullName evidence="2">Uncharacterized protein</fullName>
    </submittedName>
</protein>
<dbReference type="HOGENOM" id="CLU_470927_0_0_1"/>
<feature type="compositionally biased region" description="Basic and acidic residues" evidence="1">
    <location>
        <begin position="83"/>
        <end position="100"/>
    </location>
</feature>
<feature type="compositionally biased region" description="Low complexity" evidence="1">
    <location>
        <begin position="398"/>
        <end position="410"/>
    </location>
</feature>
<reference evidence="3" key="1">
    <citation type="journal article" date="2015" name="BMC Genomics">
        <title>Genomic and transcriptomic analysis of the endophytic fungus Pestalotiopsis fici reveals its lifestyle and high potential for synthesis of natural products.</title>
        <authorList>
            <person name="Wang X."/>
            <person name="Zhang X."/>
            <person name="Liu L."/>
            <person name="Xiang M."/>
            <person name="Wang W."/>
            <person name="Sun X."/>
            <person name="Che Y."/>
            <person name="Guo L."/>
            <person name="Liu G."/>
            <person name="Guo L."/>
            <person name="Wang C."/>
            <person name="Yin W.B."/>
            <person name="Stadler M."/>
            <person name="Zhang X."/>
            <person name="Liu X."/>
        </authorList>
    </citation>
    <scope>NUCLEOTIDE SEQUENCE [LARGE SCALE GENOMIC DNA]</scope>
    <source>
        <strain evidence="3">W106-1 / CGMCC3.15140</strain>
    </source>
</reference>
<feature type="compositionally biased region" description="Low complexity" evidence="1">
    <location>
        <begin position="268"/>
        <end position="291"/>
    </location>
</feature>
<feature type="region of interest" description="Disordered" evidence="1">
    <location>
        <begin position="202"/>
        <end position="226"/>
    </location>
</feature>
<feature type="region of interest" description="Disordered" evidence="1">
    <location>
        <begin position="81"/>
        <end position="127"/>
    </location>
</feature>
<feature type="compositionally biased region" description="Low complexity" evidence="1">
    <location>
        <begin position="307"/>
        <end position="330"/>
    </location>
</feature>
<name>W3WUI4_PESFW</name>
<feature type="region of interest" description="Disordered" evidence="1">
    <location>
        <begin position="1"/>
        <end position="41"/>
    </location>
</feature>